<dbReference type="AlphaFoldDB" id="A0A8X6RRS8"/>
<proteinExistence type="predicted"/>
<gene>
    <name evidence="1" type="primary">NCL1_03966</name>
    <name evidence="1" type="ORF">TNCV_849001</name>
</gene>
<organism evidence="1 2">
    <name type="scientific">Trichonephila clavipes</name>
    <name type="common">Golden silk orbweaver</name>
    <name type="synonym">Nephila clavipes</name>
    <dbReference type="NCBI Taxonomy" id="2585209"/>
    <lineage>
        <taxon>Eukaryota</taxon>
        <taxon>Metazoa</taxon>
        <taxon>Ecdysozoa</taxon>
        <taxon>Arthropoda</taxon>
        <taxon>Chelicerata</taxon>
        <taxon>Arachnida</taxon>
        <taxon>Araneae</taxon>
        <taxon>Araneomorphae</taxon>
        <taxon>Entelegynae</taxon>
        <taxon>Araneoidea</taxon>
        <taxon>Nephilidae</taxon>
        <taxon>Trichonephila</taxon>
    </lineage>
</organism>
<protein>
    <submittedName>
        <fullName evidence="1">Uncharacterized protein</fullName>
    </submittedName>
</protein>
<evidence type="ECO:0000313" key="2">
    <source>
        <dbReference type="Proteomes" id="UP000887159"/>
    </source>
</evidence>
<name>A0A8X6RRS8_TRICX</name>
<sequence>MPPNTIRVHTEYVLVKSMGLKVLWAEIRRSGDCRIFLSPSVPFQNCGGGGWLCRHLSSLREFLRPKSHCHLHGAQG</sequence>
<reference evidence="1" key="1">
    <citation type="submission" date="2020-08" db="EMBL/GenBank/DDBJ databases">
        <title>Multicomponent nature underlies the extraordinary mechanical properties of spider dragline silk.</title>
        <authorList>
            <person name="Kono N."/>
            <person name="Nakamura H."/>
            <person name="Mori M."/>
            <person name="Yoshida Y."/>
            <person name="Ohtoshi R."/>
            <person name="Malay A.D."/>
            <person name="Moran D.A.P."/>
            <person name="Tomita M."/>
            <person name="Numata K."/>
            <person name="Arakawa K."/>
        </authorList>
    </citation>
    <scope>NUCLEOTIDE SEQUENCE</scope>
</reference>
<comment type="caution">
    <text evidence="1">The sequence shown here is derived from an EMBL/GenBank/DDBJ whole genome shotgun (WGS) entry which is preliminary data.</text>
</comment>
<dbReference type="EMBL" id="BMAU01021185">
    <property type="protein sequence ID" value="GFX95310.1"/>
    <property type="molecule type" value="Genomic_DNA"/>
</dbReference>
<keyword evidence="2" id="KW-1185">Reference proteome</keyword>
<dbReference type="Proteomes" id="UP000887159">
    <property type="component" value="Unassembled WGS sequence"/>
</dbReference>
<accession>A0A8X6RRS8</accession>
<evidence type="ECO:0000313" key="1">
    <source>
        <dbReference type="EMBL" id="GFX95310.1"/>
    </source>
</evidence>